<organism evidence="1 2">
    <name type="scientific">Pseudomonas phage vB_PaeS_PAO1_Ab18</name>
    <dbReference type="NCBI Taxonomy" id="1548905"/>
    <lineage>
        <taxon>Viruses</taxon>
        <taxon>Duplodnaviria</taxon>
        <taxon>Heunggongvirae</taxon>
        <taxon>Uroviricota</taxon>
        <taxon>Caudoviricetes</taxon>
        <taxon>Mesyanzhinovviridae</taxon>
        <taxon>Bradleyvirinae</taxon>
        <taxon>Abidjanvirus</taxon>
        <taxon>Abidjanvirus Ab18</taxon>
        <taxon>Pseudomonas virus Ab18</taxon>
    </lineage>
</organism>
<dbReference type="RefSeq" id="YP_009125139.1">
    <property type="nucleotide sequence ID" value="NC_026594.1"/>
</dbReference>
<evidence type="ECO:0000313" key="2">
    <source>
        <dbReference type="Proteomes" id="UP000030226"/>
    </source>
</evidence>
<dbReference type="EMBL" id="LN610577">
    <property type="protein sequence ID" value="CEF89675.1"/>
    <property type="molecule type" value="Genomic_DNA"/>
</dbReference>
<evidence type="ECO:0008006" key="3">
    <source>
        <dbReference type="Google" id="ProtNLM"/>
    </source>
</evidence>
<dbReference type="Proteomes" id="UP000030226">
    <property type="component" value="Segment"/>
</dbReference>
<sequence length="183" mass="20670">MLDFIITGLPRSATTWASVWLTGDGAHCAHDPLYHTHYEDWDTALVEPGVLNGAADTGIWRWPDWLNAQAARGTRILLLERPYAECNASLEQIGLPGNLGSEDEERLRQVTGFHMPFDHLFREDGAAEAWDFLTQGRLPFNRRRWATLKDVEMQPNFVGLSVGPEVTRRLYRELEAIALGGLQ</sequence>
<dbReference type="OrthoDB" id="15949at10239"/>
<keyword evidence="2" id="KW-1185">Reference proteome</keyword>
<dbReference type="GeneID" id="23680021"/>
<name>A0A0A1IVR9_9CAUD</name>
<protein>
    <recommendedName>
        <fullName evidence="3">Nucleotide triphosphate hydrolase</fullName>
    </recommendedName>
</protein>
<evidence type="ECO:0000313" key="1">
    <source>
        <dbReference type="EMBL" id="CEF89675.1"/>
    </source>
</evidence>
<gene>
    <name evidence="1" type="primary">ORF36</name>
</gene>
<proteinExistence type="predicted"/>
<dbReference type="KEGG" id="vg:23680021"/>
<reference evidence="1 2" key="1">
    <citation type="journal article" date="2015" name="PLoS ONE">
        <title>Investigation of a Large Collection of Pseudomonas aeruginosa Bacteriophages Collected from a Single Environmental Source in Abidjan, Cote d'Ivoire.</title>
        <authorList>
            <person name="Essoh C."/>
            <person name="Latino L."/>
            <person name="Midoux C."/>
            <person name="Blouin Y."/>
            <person name="Loukou G."/>
            <person name="Nguetta S.P."/>
            <person name="Lathro S."/>
            <person name="Cablanmian A."/>
            <person name="Kouassi A.K."/>
            <person name="Vergnaud G."/>
            <person name="Pourcel C."/>
        </authorList>
    </citation>
    <scope>NUCLEOTIDE SEQUENCE [LARGE SCALE GENOMIC DNA]</scope>
    <source>
        <strain evidence="1">Ab18</strain>
    </source>
</reference>
<accession>A0A0A1IVR9</accession>